<dbReference type="InterPro" id="IPR012337">
    <property type="entry name" value="RNaseH-like_sf"/>
</dbReference>
<evidence type="ECO:0000313" key="2">
    <source>
        <dbReference type="EMBL" id="MBY70748.1"/>
    </source>
</evidence>
<dbReference type="EMBL" id="GGMS01001545">
    <property type="protein sequence ID" value="MBY70748.1"/>
    <property type="molecule type" value="Transcribed_RNA"/>
</dbReference>
<proteinExistence type="predicted"/>
<sequence>MFVASQKVKTNGYPITHLLEANISYEHLKKLSESILCIPIGTPTVERSFSAMNRIMKNLRNRMGQDTLQYCMKISIEGDEDPSIEYVEEMIDLYATKKNSPHTL</sequence>
<organism evidence="2">
    <name type="scientific">Sipha flava</name>
    <name type="common">yellow sugarcane aphid</name>
    <dbReference type="NCBI Taxonomy" id="143950"/>
    <lineage>
        <taxon>Eukaryota</taxon>
        <taxon>Metazoa</taxon>
        <taxon>Ecdysozoa</taxon>
        <taxon>Arthropoda</taxon>
        <taxon>Hexapoda</taxon>
        <taxon>Insecta</taxon>
        <taxon>Pterygota</taxon>
        <taxon>Neoptera</taxon>
        <taxon>Paraneoptera</taxon>
        <taxon>Hemiptera</taxon>
        <taxon>Sternorrhyncha</taxon>
        <taxon>Aphidomorpha</taxon>
        <taxon>Aphidoidea</taxon>
        <taxon>Aphididae</taxon>
        <taxon>Sipha</taxon>
    </lineage>
</organism>
<dbReference type="SUPFAM" id="SSF53098">
    <property type="entry name" value="Ribonuclease H-like"/>
    <property type="match status" value="1"/>
</dbReference>
<evidence type="ECO:0000259" key="1">
    <source>
        <dbReference type="Pfam" id="PF05699"/>
    </source>
</evidence>
<dbReference type="AlphaFoldDB" id="A0A2S2PZ08"/>
<gene>
    <name evidence="2" type="ORF">g.16523</name>
</gene>
<protein>
    <recommendedName>
        <fullName evidence="1">HAT C-terminal dimerisation domain-containing protein</fullName>
    </recommendedName>
</protein>
<dbReference type="InterPro" id="IPR008906">
    <property type="entry name" value="HATC_C_dom"/>
</dbReference>
<accession>A0A2S2PZ08</accession>
<feature type="domain" description="HAT C-terminal dimerisation" evidence="1">
    <location>
        <begin position="23"/>
        <end position="72"/>
    </location>
</feature>
<dbReference type="PANTHER" id="PTHR46880">
    <property type="entry name" value="RAS-ASSOCIATING DOMAIN-CONTAINING PROTEIN"/>
    <property type="match status" value="1"/>
</dbReference>
<dbReference type="Pfam" id="PF05699">
    <property type="entry name" value="Dimer_Tnp_hAT"/>
    <property type="match status" value="1"/>
</dbReference>
<reference evidence="2" key="1">
    <citation type="submission" date="2018-04" db="EMBL/GenBank/DDBJ databases">
        <title>Transcriptome assembly of Sipha flava.</title>
        <authorList>
            <person name="Scully E.D."/>
            <person name="Geib S.M."/>
            <person name="Palmer N.A."/>
            <person name="Koch K."/>
            <person name="Bradshaw J."/>
            <person name="Heng-Moss T."/>
            <person name="Sarath G."/>
        </authorList>
    </citation>
    <scope>NUCLEOTIDE SEQUENCE</scope>
</reference>
<dbReference type="PANTHER" id="PTHR46880:SF5">
    <property type="entry name" value="DUF4371 DOMAIN-CONTAINING PROTEIN"/>
    <property type="match status" value="1"/>
</dbReference>
<name>A0A2S2PZ08_9HEMI</name>
<dbReference type="GO" id="GO:0046983">
    <property type="term" value="F:protein dimerization activity"/>
    <property type="evidence" value="ECO:0007669"/>
    <property type="project" value="InterPro"/>
</dbReference>